<comment type="caution">
    <text evidence="6">The sequence shown here is derived from an EMBL/GenBank/DDBJ whole genome shotgun (WGS) entry which is preliminary data.</text>
</comment>
<dbReference type="PANTHER" id="PTHR28035">
    <property type="entry name" value="MITOCHONDRIAL DISTRIBUTION AND MORPHOLOGY PROTEIN 10"/>
    <property type="match status" value="1"/>
</dbReference>
<keyword evidence="3" id="KW-1000">Mitochondrion outer membrane</keyword>
<dbReference type="GO" id="GO:1990456">
    <property type="term" value="P:mitochondrion-endoplasmic reticulum membrane tethering"/>
    <property type="evidence" value="ECO:0007669"/>
    <property type="project" value="TreeGrafter"/>
</dbReference>
<dbReference type="GO" id="GO:0001401">
    <property type="term" value="C:SAM complex"/>
    <property type="evidence" value="ECO:0007669"/>
    <property type="project" value="TreeGrafter"/>
</dbReference>
<dbReference type="OrthoDB" id="2103793at2759"/>
<feature type="non-terminal residue" evidence="6">
    <location>
        <position position="1"/>
    </location>
</feature>
<dbReference type="AlphaFoldDB" id="A0A1X2GCR6"/>
<reference evidence="6 7" key="1">
    <citation type="submission" date="2016-07" db="EMBL/GenBank/DDBJ databases">
        <title>Pervasive Adenine N6-methylation of Active Genes in Fungi.</title>
        <authorList>
            <consortium name="DOE Joint Genome Institute"/>
            <person name="Mondo S.J."/>
            <person name="Dannebaum R.O."/>
            <person name="Kuo R.C."/>
            <person name="Labutti K."/>
            <person name="Haridas S."/>
            <person name="Kuo A."/>
            <person name="Salamov A."/>
            <person name="Ahrendt S.R."/>
            <person name="Lipzen A."/>
            <person name="Sullivan W."/>
            <person name="Andreopoulos W.B."/>
            <person name="Clum A."/>
            <person name="Lindquist E."/>
            <person name="Daum C."/>
            <person name="Ramamoorthy G.K."/>
            <person name="Gryganskyi A."/>
            <person name="Culley D."/>
            <person name="Magnuson J.K."/>
            <person name="James T.Y."/>
            <person name="O'Malley M.A."/>
            <person name="Stajich J.E."/>
            <person name="Spatafora J.W."/>
            <person name="Visel A."/>
            <person name="Grigoriev I.V."/>
        </authorList>
    </citation>
    <scope>NUCLEOTIDE SEQUENCE [LARGE SCALE GENOMIC DNA]</scope>
    <source>
        <strain evidence="6 7">NRRL 3301</strain>
    </source>
</reference>
<proteinExistence type="inferred from homology"/>
<dbReference type="GO" id="GO:0045040">
    <property type="term" value="P:protein insertion into mitochondrial outer membrane"/>
    <property type="evidence" value="ECO:0007669"/>
    <property type="project" value="TreeGrafter"/>
</dbReference>
<evidence type="ECO:0000256" key="1">
    <source>
        <dbReference type="ARBA" id="ARBA00022452"/>
    </source>
</evidence>
<sequence>MYDFMEYCLRCYYKSSGWNKDNQYSNLCSWSRSLLDFYTPVGLSLHLAKLPTQHFKPSYTMNALPSLNGSISYLFTSRPLHVGTSATVDFHEVVDQFIAHRPNGAWTHHPSDYLVYGRMFFPGAALEAMYVRRLSNQLQYLITAVNHPKSTGFPQMAFQVQYDAQKWCTECSYTTDDGLLGLRGLYNFGKEGYGQWSSGMEIYYGLLDKSGGLSTGLRYQTHPASSAPLSVTYTLNPIVGHMSTSYVAQVSDNLVLGSRFDFSIYSYDSDLALGFEWNTKNERTADDTQQLEGLLKGKLGFASGLALMWEGRYKNALFSLGLTADLSNPANPIRTMGIEVQFFS</sequence>
<keyword evidence="4" id="KW-0496">Mitochondrion</keyword>
<accession>A0A1X2GCR6</accession>
<keyword evidence="5" id="KW-0472">Membrane</keyword>
<evidence type="ECO:0000256" key="2">
    <source>
        <dbReference type="ARBA" id="ARBA00022692"/>
    </source>
</evidence>
<keyword evidence="1" id="KW-1134">Transmembrane beta strand</keyword>
<evidence type="ECO:0000313" key="7">
    <source>
        <dbReference type="Proteomes" id="UP000242146"/>
    </source>
</evidence>
<evidence type="ECO:0000313" key="6">
    <source>
        <dbReference type="EMBL" id="ORX50823.1"/>
    </source>
</evidence>
<dbReference type="STRING" id="101127.A0A1X2GCR6"/>
<dbReference type="Proteomes" id="UP000242146">
    <property type="component" value="Unassembled WGS sequence"/>
</dbReference>
<dbReference type="GO" id="GO:0051654">
    <property type="term" value="P:establishment of mitochondrion localization"/>
    <property type="evidence" value="ECO:0007669"/>
    <property type="project" value="TreeGrafter"/>
</dbReference>
<protein>
    <recommendedName>
        <fullName evidence="8">Mitochondrial distribution and morphology protein 10</fullName>
    </recommendedName>
</protein>
<dbReference type="GO" id="GO:0070096">
    <property type="term" value="P:mitochondrial outer membrane translocase complex assembly"/>
    <property type="evidence" value="ECO:0007669"/>
    <property type="project" value="TreeGrafter"/>
</dbReference>
<dbReference type="PANTHER" id="PTHR28035:SF1">
    <property type="entry name" value="MITOCHONDRIAL DISTRIBUTION AND MORPHOLOGY PROTEIN 10"/>
    <property type="match status" value="1"/>
</dbReference>
<name>A0A1X2GCR6_9FUNG</name>
<evidence type="ECO:0000256" key="5">
    <source>
        <dbReference type="ARBA" id="ARBA00023136"/>
    </source>
</evidence>
<dbReference type="GO" id="GO:0032865">
    <property type="term" value="C:ERMES complex"/>
    <property type="evidence" value="ECO:0007669"/>
    <property type="project" value="InterPro"/>
</dbReference>
<dbReference type="GO" id="GO:0015914">
    <property type="term" value="P:phospholipid transport"/>
    <property type="evidence" value="ECO:0007669"/>
    <property type="project" value="TreeGrafter"/>
</dbReference>
<evidence type="ECO:0008006" key="8">
    <source>
        <dbReference type="Google" id="ProtNLM"/>
    </source>
</evidence>
<keyword evidence="7" id="KW-1185">Reference proteome</keyword>
<organism evidence="6 7">
    <name type="scientific">Hesseltinella vesiculosa</name>
    <dbReference type="NCBI Taxonomy" id="101127"/>
    <lineage>
        <taxon>Eukaryota</taxon>
        <taxon>Fungi</taxon>
        <taxon>Fungi incertae sedis</taxon>
        <taxon>Mucoromycota</taxon>
        <taxon>Mucoromycotina</taxon>
        <taxon>Mucoromycetes</taxon>
        <taxon>Mucorales</taxon>
        <taxon>Cunninghamellaceae</taxon>
        <taxon>Hesseltinella</taxon>
    </lineage>
</organism>
<dbReference type="HAMAP" id="MF_03102">
    <property type="entry name" value="Mdm10"/>
    <property type="match status" value="1"/>
</dbReference>
<evidence type="ECO:0000256" key="4">
    <source>
        <dbReference type="ARBA" id="ARBA00023128"/>
    </source>
</evidence>
<dbReference type="Pfam" id="PF12519">
    <property type="entry name" value="MDM10"/>
    <property type="match status" value="1"/>
</dbReference>
<dbReference type="InterPro" id="IPR027539">
    <property type="entry name" value="Mdm10"/>
</dbReference>
<dbReference type="EMBL" id="MCGT01000022">
    <property type="protein sequence ID" value="ORX50823.1"/>
    <property type="molecule type" value="Genomic_DNA"/>
</dbReference>
<evidence type="ECO:0000256" key="3">
    <source>
        <dbReference type="ARBA" id="ARBA00022787"/>
    </source>
</evidence>
<keyword evidence="2" id="KW-0812">Transmembrane</keyword>
<gene>
    <name evidence="6" type="ORF">DM01DRAFT_1324559</name>
</gene>